<protein>
    <recommendedName>
        <fullName evidence="4">Major facilitator superfamily (MFS) profile domain-containing protein</fullName>
    </recommendedName>
</protein>
<name>A0ABP8EMF8_9MICO</name>
<dbReference type="Proteomes" id="UP001501586">
    <property type="component" value="Unassembled WGS sequence"/>
</dbReference>
<comment type="caution">
    <text evidence="2">The sequence shown here is derived from an EMBL/GenBank/DDBJ whole genome shotgun (WGS) entry which is preliminary data.</text>
</comment>
<accession>A0ABP8EMF8</accession>
<gene>
    <name evidence="2" type="ORF">GCM10022261_26210</name>
</gene>
<feature type="transmembrane region" description="Helical" evidence="1">
    <location>
        <begin position="64"/>
        <end position="89"/>
    </location>
</feature>
<evidence type="ECO:0008006" key="4">
    <source>
        <dbReference type="Google" id="ProtNLM"/>
    </source>
</evidence>
<reference evidence="3" key="1">
    <citation type="journal article" date="2019" name="Int. J. Syst. Evol. Microbiol.">
        <title>The Global Catalogue of Microorganisms (GCM) 10K type strain sequencing project: providing services to taxonomists for standard genome sequencing and annotation.</title>
        <authorList>
            <consortium name="The Broad Institute Genomics Platform"/>
            <consortium name="The Broad Institute Genome Sequencing Center for Infectious Disease"/>
            <person name="Wu L."/>
            <person name="Ma J."/>
        </authorList>
    </citation>
    <scope>NUCLEOTIDE SEQUENCE [LARGE SCALE GENOMIC DNA]</scope>
    <source>
        <strain evidence="3">JCM 17458</strain>
    </source>
</reference>
<proteinExistence type="predicted"/>
<evidence type="ECO:0000313" key="3">
    <source>
        <dbReference type="Proteomes" id="UP001501586"/>
    </source>
</evidence>
<sequence length="124" mass="13351">MEDEEEYSRAAGDPKRADRWLRRLPLILAALAALPLLWLSIEFSLLIGQIGFYVVALGTDTGTVIGLVLMAIAGFVGLVGTLVCLWIGFRRSGWRWRIGSALATVGCAGLLPLSWVLFGFTGGA</sequence>
<feature type="transmembrane region" description="Helical" evidence="1">
    <location>
        <begin position="101"/>
        <end position="120"/>
    </location>
</feature>
<organism evidence="2 3">
    <name type="scientific">Brevibacterium daeguense</name>
    <dbReference type="NCBI Taxonomy" id="909936"/>
    <lineage>
        <taxon>Bacteria</taxon>
        <taxon>Bacillati</taxon>
        <taxon>Actinomycetota</taxon>
        <taxon>Actinomycetes</taxon>
        <taxon>Micrococcales</taxon>
        <taxon>Brevibacteriaceae</taxon>
        <taxon>Brevibacterium</taxon>
    </lineage>
</organism>
<dbReference type="EMBL" id="BAABAZ010000008">
    <property type="protein sequence ID" value="GAA4285090.1"/>
    <property type="molecule type" value="Genomic_DNA"/>
</dbReference>
<keyword evidence="3" id="KW-1185">Reference proteome</keyword>
<evidence type="ECO:0000256" key="1">
    <source>
        <dbReference type="SAM" id="Phobius"/>
    </source>
</evidence>
<keyword evidence="1" id="KW-1133">Transmembrane helix</keyword>
<keyword evidence="1" id="KW-0812">Transmembrane</keyword>
<keyword evidence="1" id="KW-0472">Membrane</keyword>
<feature type="transmembrane region" description="Helical" evidence="1">
    <location>
        <begin position="26"/>
        <end position="52"/>
    </location>
</feature>
<evidence type="ECO:0000313" key="2">
    <source>
        <dbReference type="EMBL" id="GAA4285090.1"/>
    </source>
</evidence>